<dbReference type="Proteomes" id="UP000334990">
    <property type="component" value="Unassembled WGS sequence"/>
</dbReference>
<dbReference type="OrthoDB" id="3530885at2"/>
<dbReference type="AlphaFoldDB" id="A0A5M3VWA0"/>
<dbReference type="EMBL" id="BLAD01000037">
    <property type="protein sequence ID" value="GER98677.1"/>
    <property type="molecule type" value="Genomic_DNA"/>
</dbReference>
<name>A0A5M3VWA0_9ACTN</name>
<evidence type="ECO:0000313" key="1">
    <source>
        <dbReference type="EMBL" id="GER98677.1"/>
    </source>
</evidence>
<accession>A0A5M3VWA0</accession>
<dbReference type="RefSeq" id="WP_155335110.1">
    <property type="nucleotide sequence ID" value="NZ_BAAABN010000078.1"/>
</dbReference>
<protein>
    <submittedName>
        <fullName evidence="1">Uncharacterized protein</fullName>
    </submittedName>
</protein>
<proteinExistence type="predicted"/>
<comment type="caution">
    <text evidence="1">The sequence shown here is derived from an EMBL/GenBank/DDBJ whole genome shotgun (WGS) entry which is preliminary data.</text>
</comment>
<reference evidence="1 2" key="1">
    <citation type="submission" date="2019-10" db="EMBL/GenBank/DDBJ databases">
        <title>Whole genome shotgun sequence of Acrocarpospora corrugata NBRC 13972.</title>
        <authorList>
            <person name="Ichikawa N."/>
            <person name="Kimura A."/>
            <person name="Kitahashi Y."/>
            <person name="Komaki H."/>
            <person name="Oguchi A."/>
        </authorList>
    </citation>
    <scope>NUCLEOTIDE SEQUENCE [LARGE SCALE GENOMIC DNA]</scope>
    <source>
        <strain evidence="1 2">NBRC 13972</strain>
    </source>
</reference>
<sequence>MPLQESAEDSVALDYGQFFIHDVGTYFDVSEFPGDTWLETMDNCALILGFTSGMYATVKLELWTEPPDPVDPDDWNDDPIATQLLSEFGEICVSDALFGTQAAHLLLGEADTVWNVLAHRRPTEDPNYPEDYLFQFWKNS</sequence>
<evidence type="ECO:0000313" key="2">
    <source>
        <dbReference type="Proteomes" id="UP000334990"/>
    </source>
</evidence>
<keyword evidence="2" id="KW-1185">Reference proteome</keyword>
<organism evidence="1 2">
    <name type="scientific">Acrocarpospora corrugata</name>
    <dbReference type="NCBI Taxonomy" id="35763"/>
    <lineage>
        <taxon>Bacteria</taxon>
        <taxon>Bacillati</taxon>
        <taxon>Actinomycetota</taxon>
        <taxon>Actinomycetes</taxon>
        <taxon>Streptosporangiales</taxon>
        <taxon>Streptosporangiaceae</taxon>
        <taxon>Acrocarpospora</taxon>
    </lineage>
</organism>
<gene>
    <name evidence="1" type="ORF">Acor_07390</name>
</gene>